<accession>A0A8R1I0N7</accession>
<sequence length="128" mass="14052">MTTRSLSSLVATDVPSTNVQISHQSGQIKLVNSSAKRIVFGVSTALKKATTTPTGVLDPNESANFVVKSEGNEHNDQVTIIYTQLPEGSEKRYNSDYFRAENAYVTRKNVKCRFAKITAVLSKIEANK</sequence>
<evidence type="ECO:0000313" key="8">
    <source>
        <dbReference type="EnsemblMetazoa" id="CJA15013.1"/>
    </source>
</evidence>
<protein>
    <submittedName>
        <fullName evidence="8">MSP domain-containing protein</fullName>
    </submittedName>
</protein>
<dbReference type="InterPro" id="IPR013783">
    <property type="entry name" value="Ig-like_fold"/>
</dbReference>
<evidence type="ECO:0000259" key="7">
    <source>
        <dbReference type="Pfam" id="PF00635"/>
    </source>
</evidence>
<evidence type="ECO:0000256" key="3">
    <source>
        <dbReference type="ARBA" id="ARBA00023212"/>
    </source>
</evidence>
<comment type="function">
    <text evidence="5">Central component in molecular interactions underlying sperm crawling. Forms an extensive filament system that extends from sperm villipoda, along the leading edge of the pseudopod.</text>
</comment>
<dbReference type="InterPro" id="IPR000535">
    <property type="entry name" value="MSP_dom"/>
</dbReference>
<proteinExistence type="predicted"/>
<keyword evidence="2" id="KW-0963">Cytoplasm</keyword>
<dbReference type="EnsemblMetazoa" id="CJA15013.1">
    <property type="protein sequence ID" value="CJA15013.1"/>
    <property type="gene ID" value="WBGene00134217"/>
</dbReference>
<evidence type="ECO:0000313" key="9">
    <source>
        <dbReference type="Proteomes" id="UP000005237"/>
    </source>
</evidence>
<comment type="subcellular location">
    <subcellularLocation>
        <location evidence="6">Cell projection</location>
        <location evidence="6">Pseudopodium</location>
    </subcellularLocation>
    <subcellularLocation>
        <location evidence="1">Cytoplasm</location>
        <location evidence="1">Cytoskeleton</location>
    </subcellularLocation>
</comment>
<evidence type="ECO:0000256" key="4">
    <source>
        <dbReference type="ARBA" id="ARBA00023273"/>
    </source>
</evidence>
<evidence type="ECO:0000256" key="5">
    <source>
        <dbReference type="ARBA" id="ARBA00037744"/>
    </source>
</evidence>
<dbReference type="OMA" id="EGNEHND"/>
<dbReference type="PANTHER" id="PTHR22920">
    <property type="entry name" value="MAJOR SPERM PROTEIN"/>
    <property type="match status" value="1"/>
</dbReference>
<feature type="domain" description="MSP" evidence="7">
    <location>
        <begin position="22"/>
        <end position="90"/>
    </location>
</feature>
<organism evidence="8 9">
    <name type="scientific">Caenorhabditis japonica</name>
    <dbReference type="NCBI Taxonomy" id="281687"/>
    <lineage>
        <taxon>Eukaryota</taxon>
        <taxon>Metazoa</taxon>
        <taxon>Ecdysozoa</taxon>
        <taxon>Nematoda</taxon>
        <taxon>Chromadorea</taxon>
        <taxon>Rhabditida</taxon>
        <taxon>Rhabditina</taxon>
        <taxon>Rhabditomorpha</taxon>
        <taxon>Rhabditoidea</taxon>
        <taxon>Rhabditidae</taxon>
        <taxon>Peloderinae</taxon>
        <taxon>Caenorhabditis</taxon>
    </lineage>
</organism>
<dbReference type="AlphaFoldDB" id="A0A8R1I0N7"/>
<dbReference type="Proteomes" id="UP000005237">
    <property type="component" value="Unassembled WGS sequence"/>
</dbReference>
<dbReference type="SUPFAM" id="SSF49354">
    <property type="entry name" value="PapD-like"/>
    <property type="match status" value="1"/>
</dbReference>
<keyword evidence="4" id="KW-0966">Cell projection</keyword>
<dbReference type="GO" id="GO:0031143">
    <property type="term" value="C:pseudopodium"/>
    <property type="evidence" value="ECO:0007669"/>
    <property type="project" value="UniProtKB-SubCell"/>
</dbReference>
<keyword evidence="9" id="KW-1185">Reference proteome</keyword>
<dbReference type="Pfam" id="PF00635">
    <property type="entry name" value="Motile_Sperm"/>
    <property type="match status" value="1"/>
</dbReference>
<dbReference type="Gene3D" id="2.60.40.10">
    <property type="entry name" value="Immunoglobulins"/>
    <property type="match status" value="1"/>
</dbReference>
<reference evidence="8" key="2">
    <citation type="submission" date="2022-06" db="UniProtKB">
        <authorList>
            <consortium name="EnsemblMetazoa"/>
        </authorList>
    </citation>
    <scope>IDENTIFICATION</scope>
    <source>
        <strain evidence="8">DF5081</strain>
    </source>
</reference>
<reference evidence="9" key="1">
    <citation type="submission" date="2010-08" db="EMBL/GenBank/DDBJ databases">
        <authorList>
            <consortium name="Caenorhabditis japonica Sequencing Consortium"/>
            <person name="Wilson R.K."/>
        </authorList>
    </citation>
    <scope>NUCLEOTIDE SEQUENCE [LARGE SCALE GENOMIC DNA]</scope>
    <source>
        <strain evidence="9">DF5081</strain>
    </source>
</reference>
<keyword evidence="3" id="KW-0206">Cytoskeleton</keyword>
<evidence type="ECO:0000256" key="6">
    <source>
        <dbReference type="ARBA" id="ARBA00037818"/>
    </source>
</evidence>
<dbReference type="GO" id="GO:0005856">
    <property type="term" value="C:cytoskeleton"/>
    <property type="evidence" value="ECO:0007669"/>
    <property type="project" value="UniProtKB-SubCell"/>
</dbReference>
<dbReference type="PANTHER" id="PTHR22920:SF7">
    <property type="entry name" value="MSP DOMAIN-CONTAINING PROTEIN-RELATED"/>
    <property type="match status" value="1"/>
</dbReference>
<dbReference type="InterPro" id="IPR008962">
    <property type="entry name" value="PapD-like_sf"/>
</dbReference>
<evidence type="ECO:0000256" key="1">
    <source>
        <dbReference type="ARBA" id="ARBA00004245"/>
    </source>
</evidence>
<dbReference type="InterPro" id="IPR051155">
    <property type="entry name" value="Nematode_MSP"/>
</dbReference>
<name>A0A8R1I0N7_CAEJA</name>
<evidence type="ECO:0000256" key="2">
    <source>
        <dbReference type="ARBA" id="ARBA00022490"/>
    </source>
</evidence>